<name>A0A0B0NTM0_GOSAR</name>
<organism evidence="1 2">
    <name type="scientific">Gossypium arboreum</name>
    <name type="common">Tree cotton</name>
    <name type="synonym">Gossypium nanking</name>
    <dbReference type="NCBI Taxonomy" id="29729"/>
    <lineage>
        <taxon>Eukaryota</taxon>
        <taxon>Viridiplantae</taxon>
        <taxon>Streptophyta</taxon>
        <taxon>Embryophyta</taxon>
        <taxon>Tracheophyta</taxon>
        <taxon>Spermatophyta</taxon>
        <taxon>Magnoliopsida</taxon>
        <taxon>eudicotyledons</taxon>
        <taxon>Gunneridae</taxon>
        <taxon>Pentapetalae</taxon>
        <taxon>rosids</taxon>
        <taxon>malvids</taxon>
        <taxon>Malvales</taxon>
        <taxon>Malvaceae</taxon>
        <taxon>Malvoideae</taxon>
        <taxon>Gossypium</taxon>
    </lineage>
</organism>
<proteinExistence type="predicted"/>
<reference evidence="2" key="1">
    <citation type="submission" date="2014-09" db="EMBL/GenBank/DDBJ databases">
        <authorList>
            <person name="Mudge J."/>
            <person name="Ramaraj T."/>
            <person name="Lindquist I.E."/>
            <person name="Bharti A.K."/>
            <person name="Sundararajan A."/>
            <person name="Cameron C.T."/>
            <person name="Woodward J.E."/>
            <person name="May G.D."/>
            <person name="Brubaker C."/>
            <person name="Broadhvest J."/>
            <person name="Wilkins T.A."/>
        </authorList>
    </citation>
    <scope>NUCLEOTIDE SEQUENCE</scope>
    <source>
        <strain evidence="2">cv. AKA8401</strain>
    </source>
</reference>
<dbReference type="Proteomes" id="UP000032142">
    <property type="component" value="Unassembled WGS sequence"/>
</dbReference>
<gene>
    <name evidence="1" type="ORF">F383_01595</name>
</gene>
<accession>A0A0B0NTM0</accession>
<evidence type="ECO:0000313" key="2">
    <source>
        <dbReference type="Proteomes" id="UP000032142"/>
    </source>
</evidence>
<dbReference type="AlphaFoldDB" id="A0A0B0NTM0"/>
<evidence type="ECO:0000313" key="1">
    <source>
        <dbReference type="EMBL" id="KHG16002.1"/>
    </source>
</evidence>
<keyword evidence="2" id="KW-1185">Reference proteome</keyword>
<protein>
    <submittedName>
        <fullName evidence="1">Uncharacterized protein</fullName>
    </submittedName>
</protein>
<dbReference type="EMBL" id="KN405119">
    <property type="protein sequence ID" value="KHG16002.1"/>
    <property type="molecule type" value="Genomic_DNA"/>
</dbReference>
<sequence length="56" mass="6448">MLNLLCLRFVPCKHKNAQICYLQLVPYKHRDAILKSSIYFVVSIGMSDLLSSICFL</sequence>